<keyword evidence="3 9" id="KW-0812">Transmembrane</keyword>
<evidence type="ECO:0008006" key="12">
    <source>
        <dbReference type="Google" id="ProtNLM"/>
    </source>
</evidence>
<dbReference type="EMBL" id="NPHW01002370">
    <property type="protein sequence ID" value="OXV11648.1"/>
    <property type="molecule type" value="Genomic_DNA"/>
</dbReference>
<dbReference type="GO" id="GO:0005739">
    <property type="term" value="C:mitochondrion"/>
    <property type="evidence" value="ECO:0007669"/>
    <property type="project" value="UniProtKB-SubCell"/>
</dbReference>
<keyword evidence="7 9" id="KW-0472">Membrane</keyword>
<keyword evidence="5" id="KW-0175">Coiled coil</keyword>
<evidence type="ECO:0000256" key="6">
    <source>
        <dbReference type="ARBA" id="ARBA00023128"/>
    </source>
</evidence>
<feature type="transmembrane region" description="Helical" evidence="9">
    <location>
        <begin position="372"/>
        <end position="393"/>
    </location>
</feature>
<evidence type="ECO:0000256" key="1">
    <source>
        <dbReference type="ARBA" id="ARBA00004173"/>
    </source>
</evidence>
<evidence type="ECO:0000256" key="9">
    <source>
        <dbReference type="SAM" id="Phobius"/>
    </source>
</evidence>
<feature type="region of interest" description="Disordered" evidence="8">
    <location>
        <begin position="17"/>
        <end position="115"/>
    </location>
</feature>
<evidence type="ECO:0000256" key="5">
    <source>
        <dbReference type="ARBA" id="ARBA00023054"/>
    </source>
</evidence>
<evidence type="ECO:0000256" key="4">
    <source>
        <dbReference type="ARBA" id="ARBA00022989"/>
    </source>
</evidence>
<protein>
    <recommendedName>
        <fullName evidence="12">DUF1640 domain-containing protein</fullName>
    </recommendedName>
</protein>
<dbReference type="PANTHER" id="PTHR14360">
    <property type="entry name" value="PROTEIN FMP32, MITOCHONDRIAL"/>
    <property type="match status" value="1"/>
</dbReference>
<keyword evidence="6" id="KW-0496">Mitochondrion</keyword>
<feature type="compositionally biased region" description="Polar residues" evidence="8">
    <location>
        <begin position="30"/>
        <end position="41"/>
    </location>
</feature>
<dbReference type="GO" id="GO:0016020">
    <property type="term" value="C:membrane"/>
    <property type="evidence" value="ECO:0007669"/>
    <property type="project" value="UniProtKB-SubCell"/>
</dbReference>
<sequence>MALPRLPFLYPNLLRSVRSCEPPSRPRRLLSQSGFYTSSHQHGQDTYPRRYGPATESQLPPPSRPKEGLANPPLPASSTAKEAGQTQQFDTLLNRAQAPDPKRPAKDDLSEPGRKTADLNVLNALEQREVQETPSGPETAGQSSPEQENQGPRSPPDSPLDAVLQMPSESASFSPSGVGVLSPESRKPAHLSSPRYVHQFDTYGTVRALEKGGFTEEQSITIMKAIRGILQDNLELARESITSKSDFENELYLFKAACSELQSSLQTARSAEVQRQRSSRTHLQHEVDILSQRLNQELARLKDDLKGMFNDHKMTTKELQRSLDTVIQELNYKITISLTSDGKGTTEGLRWILARRAASAILTSASMSKTSLASVLGLSIANQVLLVMIILFLKYYSVRTHGQAKEATAPKDHGVHTEPSPTDMLASQSVG</sequence>
<comment type="subcellular location">
    <subcellularLocation>
        <location evidence="2">Membrane</location>
    </subcellularLocation>
    <subcellularLocation>
        <location evidence="1">Mitochondrion</location>
    </subcellularLocation>
</comment>
<dbReference type="Gene3D" id="1.20.5.340">
    <property type="match status" value="1"/>
</dbReference>
<dbReference type="InterPro" id="IPR024461">
    <property type="entry name" value="CCDC90-like"/>
</dbReference>
<name>A0A232M5N5_9EURO</name>
<keyword evidence="11" id="KW-1185">Reference proteome</keyword>
<feature type="region of interest" description="Disordered" evidence="8">
    <location>
        <begin position="127"/>
        <end position="192"/>
    </location>
</feature>
<feature type="region of interest" description="Disordered" evidence="8">
    <location>
        <begin position="406"/>
        <end position="431"/>
    </location>
</feature>
<dbReference type="AlphaFoldDB" id="A0A232M5N5"/>
<evidence type="ECO:0000313" key="10">
    <source>
        <dbReference type="EMBL" id="OXV11648.1"/>
    </source>
</evidence>
<evidence type="ECO:0000256" key="2">
    <source>
        <dbReference type="ARBA" id="ARBA00004370"/>
    </source>
</evidence>
<proteinExistence type="predicted"/>
<keyword evidence="4 9" id="KW-1133">Transmembrane helix</keyword>
<evidence type="ECO:0000256" key="8">
    <source>
        <dbReference type="SAM" id="MobiDB-lite"/>
    </source>
</evidence>
<evidence type="ECO:0000256" key="3">
    <source>
        <dbReference type="ARBA" id="ARBA00022692"/>
    </source>
</evidence>
<reference evidence="10 11" key="1">
    <citation type="journal article" date="2015" name="Environ. Microbiol.">
        <title>Metagenome sequence of Elaphomyces granulatus from sporocarp tissue reveals Ascomycota ectomycorrhizal fingerprints of genome expansion and a Proteobacteria-rich microbiome.</title>
        <authorList>
            <person name="Quandt C.A."/>
            <person name="Kohler A."/>
            <person name="Hesse C.N."/>
            <person name="Sharpton T.J."/>
            <person name="Martin F."/>
            <person name="Spatafora J.W."/>
        </authorList>
    </citation>
    <scope>NUCLEOTIDE SEQUENCE [LARGE SCALE GENOMIC DNA]</scope>
    <source>
        <strain evidence="10 11">OSC145934</strain>
    </source>
</reference>
<feature type="compositionally biased region" description="Polar residues" evidence="8">
    <location>
        <begin position="76"/>
        <end position="91"/>
    </location>
</feature>
<accession>A0A232M5N5</accession>
<dbReference type="Proteomes" id="UP000243515">
    <property type="component" value="Unassembled WGS sequence"/>
</dbReference>
<gene>
    <name evidence="10" type="ORF">Egran_00586</name>
</gene>
<feature type="compositionally biased region" description="Basic and acidic residues" evidence="8">
    <location>
        <begin position="100"/>
        <end position="115"/>
    </location>
</feature>
<organism evidence="10 11">
    <name type="scientific">Elaphomyces granulatus</name>
    <dbReference type="NCBI Taxonomy" id="519963"/>
    <lineage>
        <taxon>Eukaryota</taxon>
        <taxon>Fungi</taxon>
        <taxon>Dikarya</taxon>
        <taxon>Ascomycota</taxon>
        <taxon>Pezizomycotina</taxon>
        <taxon>Eurotiomycetes</taxon>
        <taxon>Eurotiomycetidae</taxon>
        <taxon>Eurotiales</taxon>
        <taxon>Elaphomycetaceae</taxon>
        <taxon>Elaphomyces</taxon>
    </lineage>
</organism>
<evidence type="ECO:0000256" key="7">
    <source>
        <dbReference type="ARBA" id="ARBA00023136"/>
    </source>
</evidence>
<dbReference type="PANTHER" id="PTHR14360:SF12">
    <property type="entry name" value="MOZ PROTEIN REPRESENTS A CHROMATIN-ASSOCIATED ACETYLTRANSFERASE"/>
    <property type="match status" value="1"/>
</dbReference>
<comment type="caution">
    <text evidence="10">The sequence shown here is derived from an EMBL/GenBank/DDBJ whole genome shotgun (WGS) entry which is preliminary data.</text>
</comment>
<evidence type="ECO:0000313" key="11">
    <source>
        <dbReference type="Proteomes" id="UP000243515"/>
    </source>
</evidence>
<dbReference type="Pfam" id="PF07798">
    <property type="entry name" value="CCDC90-like"/>
    <property type="match status" value="1"/>
</dbReference>
<feature type="compositionally biased region" description="Polar residues" evidence="8">
    <location>
        <begin position="132"/>
        <end position="152"/>
    </location>
</feature>
<dbReference type="OrthoDB" id="5424147at2759"/>